<evidence type="ECO:0000313" key="8">
    <source>
        <dbReference type="EMBL" id="KAF2181901.1"/>
    </source>
</evidence>
<evidence type="ECO:0000256" key="5">
    <source>
        <dbReference type="ARBA" id="ARBA00023136"/>
    </source>
</evidence>
<evidence type="ECO:0000256" key="3">
    <source>
        <dbReference type="ARBA" id="ARBA00022692"/>
    </source>
</evidence>
<feature type="transmembrane region" description="Helical" evidence="7">
    <location>
        <begin position="232"/>
        <end position="256"/>
    </location>
</feature>
<evidence type="ECO:0000313" key="9">
    <source>
        <dbReference type="Proteomes" id="UP000800200"/>
    </source>
</evidence>
<feature type="transmembrane region" description="Helical" evidence="7">
    <location>
        <begin position="292"/>
        <end position="315"/>
    </location>
</feature>
<feature type="transmembrane region" description="Helical" evidence="7">
    <location>
        <begin position="174"/>
        <end position="196"/>
    </location>
</feature>
<keyword evidence="2" id="KW-0813">Transport</keyword>
<feature type="compositionally biased region" description="Basic and acidic residues" evidence="6">
    <location>
        <begin position="1"/>
        <end position="11"/>
    </location>
</feature>
<name>A0A6A6DQU9_9PEZI</name>
<dbReference type="PANTHER" id="PTHR43791:SF28">
    <property type="entry name" value="MAJOR FACILITATOR SUPERFAMILY (MFS) PROFILE DOMAIN-CONTAINING PROTEIN"/>
    <property type="match status" value="1"/>
</dbReference>
<dbReference type="GO" id="GO:0016020">
    <property type="term" value="C:membrane"/>
    <property type="evidence" value="ECO:0007669"/>
    <property type="project" value="UniProtKB-SubCell"/>
</dbReference>
<evidence type="ECO:0000256" key="2">
    <source>
        <dbReference type="ARBA" id="ARBA00022448"/>
    </source>
</evidence>
<evidence type="ECO:0008006" key="10">
    <source>
        <dbReference type="Google" id="ProtNLM"/>
    </source>
</evidence>
<dbReference type="Proteomes" id="UP000800200">
    <property type="component" value="Unassembled WGS sequence"/>
</dbReference>
<comment type="subcellular location">
    <subcellularLocation>
        <location evidence="1">Membrane</location>
        <topology evidence="1">Multi-pass membrane protein</topology>
    </subcellularLocation>
</comment>
<dbReference type="Gene3D" id="1.20.1250.20">
    <property type="entry name" value="MFS general substrate transporter like domains"/>
    <property type="match status" value="1"/>
</dbReference>
<feature type="transmembrane region" description="Helical" evidence="7">
    <location>
        <begin position="140"/>
        <end position="162"/>
    </location>
</feature>
<feature type="transmembrane region" description="Helical" evidence="7">
    <location>
        <begin position="346"/>
        <end position="367"/>
    </location>
</feature>
<protein>
    <recommendedName>
        <fullName evidence="10">MFS general substrate transporter</fullName>
    </recommendedName>
</protein>
<reference evidence="8" key="1">
    <citation type="journal article" date="2020" name="Stud. Mycol.">
        <title>101 Dothideomycetes genomes: a test case for predicting lifestyles and emergence of pathogens.</title>
        <authorList>
            <person name="Haridas S."/>
            <person name="Albert R."/>
            <person name="Binder M."/>
            <person name="Bloem J."/>
            <person name="Labutti K."/>
            <person name="Salamov A."/>
            <person name="Andreopoulos B."/>
            <person name="Baker S."/>
            <person name="Barry K."/>
            <person name="Bills G."/>
            <person name="Bluhm B."/>
            <person name="Cannon C."/>
            <person name="Castanera R."/>
            <person name="Culley D."/>
            <person name="Daum C."/>
            <person name="Ezra D."/>
            <person name="Gonzalez J."/>
            <person name="Henrissat B."/>
            <person name="Kuo A."/>
            <person name="Liang C."/>
            <person name="Lipzen A."/>
            <person name="Lutzoni F."/>
            <person name="Magnuson J."/>
            <person name="Mondo S."/>
            <person name="Nolan M."/>
            <person name="Ohm R."/>
            <person name="Pangilinan J."/>
            <person name="Park H.-J."/>
            <person name="Ramirez L."/>
            <person name="Alfaro M."/>
            <person name="Sun H."/>
            <person name="Tritt A."/>
            <person name="Yoshinaga Y."/>
            <person name="Zwiers L.-H."/>
            <person name="Turgeon B."/>
            <person name="Goodwin S."/>
            <person name="Spatafora J."/>
            <person name="Crous P."/>
            <person name="Grigoriev I."/>
        </authorList>
    </citation>
    <scope>NUCLEOTIDE SEQUENCE</scope>
    <source>
        <strain evidence="8">CBS 207.26</strain>
    </source>
</reference>
<gene>
    <name evidence="8" type="ORF">K469DRAFT_740449</name>
</gene>
<dbReference type="OrthoDB" id="6132182at2759"/>
<dbReference type="EMBL" id="ML994650">
    <property type="protein sequence ID" value="KAF2181901.1"/>
    <property type="molecule type" value="Genomic_DNA"/>
</dbReference>
<keyword evidence="4 7" id="KW-1133">Transmembrane helix</keyword>
<feature type="region of interest" description="Disordered" evidence="6">
    <location>
        <begin position="1"/>
        <end position="28"/>
    </location>
</feature>
<accession>A0A6A6DQU9</accession>
<evidence type="ECO:0000256" key="7">
    <source>
        <dbReference type="SAM" id="Phobius"/>
    </source>
</evidence>
<keyword evidence="3 7" id="KW-0812">Transmembrane</keyword>
<evidence type="ECO:0000256" key="6">
    <source>
        <dbReference type="SAM" id="MobiDB-lite"/>
    </source>
</evidence>
<dbReference type="GO" id="GO:0022857">
    <property type="term" value="F:transmembrane transporter activity"/>
    <property type="evidence" value="ECO:0007669"/>
    <property type="project" value="TreeGrafter"/>
</dbReference>
<evidence type="ECO:0000256" key="4">
    <source>
        <dbReference type="ARBA" id="ARBA00022989"/>
    </source>
</evidence>
<keyword evidence="5 7" id="KW-0472">Membrane</keyword>
<organism evidence="8 9">
    <name type="scientific">Zopfia rhizophila CBS 207.26</name>
    <dbReference type="NCBI Taxonomy" id="1314779"/>
    <lineage>
        <taxon>Eukaryota</taxon>
        <taxon>Fungi</taxon>
        <taxon>Dikarya</taxon>
        <taxon>Ascomycota</taxon>
        <taxon>Pezizomycotina</taxon>
        <taxon>Dothideomycetes</taxon>
        <taxon>Dothideomycetes incertae sedis</taxon>
        <taxon>Zopfiaceae</taxon>
        <taxon>Zopfia</taxon>
    </lineage>
</organism>
<sequence>MATVWRDDDASRSSNGKPVTPPPQKSSHKKWTDMFVWYRSHYPEEERKLLRKMDACLLTFCSFMFFLKWLDSANVQSLLLLSPLKIAKSYLPTMEVLWSIVTFRQSQMRNEHDIYGIRFLLGLLETLVAPGTTYEVFKQTGLLFVSNNVAVIFGGYLQAPAYKILNGVHGMAGWRWLFIIDGIISLPIALAGYFIFPSLPSSTKPWWLTETEHELAQIQLSVLKRSFRRWDFYVGVLCYAFFLSCSYVHGQMALWLKEQADKFGPYSIPQINTIPTGAQGVSVVIFSIAQTVFMFANVYLLGVCAAVTPILMPWINLALRDDAETRAFTIRACMTLLSPTWWTKGYSVNMVFVFMCWALFMIAQYLYSRGGIRFLERRVGIMRLWWIWVRKDAGAALHVEEKR</sequence>
<dbReference type="InterPro" id="IPR036259">
    <property type="entry name" value="MFS_trans_sf"/>
</dbReference>
<keyword evidence="9" id="KW-1185">Reference proteome</keyword>
<evidence type="ECO:0000256" key="1">
    <source>
        <dbReference type="ARBA" id="ARBA00004141"/>
    </source>
</evidence>
<proteinExistence type="predicted"/>
<dbReference type="AlphaFoldDB" id="A0A6A6DQU9"/>
<dbReference type="PANTHER" id="PTHR43791">
    <property type="entry name" value="PERMEASE-RELATED"/>
    <property type="match status" value="1"/>
</dbReference>
<dbReference type="SUPFAM" id="SSF103473">
    <property type="entry name" value="MFS general substrate transporter"/>
    <property type="match status" value="1"/>
</dbReference>